<sequence>MGKLTDILQSLKKEDGSSNESKRESELTSLVPYLSLSEVRALRLRLNAIVIPNDLCTRFPLEIVESIAQYLDLEEIIQARHISKSWWHVFGCRESSVQFLKWHFPLVWEQDFKHLTKDEQVSDRMSPHKLLLTEAEKRIRIKQGQYHSMEVYQLAHSLKEVQYCNGRMAFRAVNNSHGDNESINVWDLRSEVSVLYTDENREDIYRWQLSDSLIVCEKRGPPTLLVWRLDRDISDSPTAVRLPSNYRSLSVRHKQIALITHQSEVMVWTWGGALKLVDTSEFSQKLGKGVTRFLREQVLFHPLHSNHIFVVSQAYIEDGRELLVSEYTITSSQWKLAATHHLTDLSAFLDSETVIQLHDGNIGIHGFDGRAQSDWMRSSDKIIFPTERPYLLTTFDISTKRFSHQTYWLQGWASEQLDISINREQILLWRDRLCMPVYNTHMNARHRPEGVTDMILAGFAPIEQKPSKIERWYGRTKEDNQALLVPRDAAMGKSALAYCWIGGNEFAKEARERGSFLTERMVLGDDEFVVLVGCYGFVVWSFDEKVILRKSGSSSDPNLPPGLLHPLHERW</sequence>
<dbReference type="InterPro" id="IPR036047">
    <property type="entry name" value="F-box-like_dom_sf"/>
</dbReference>
<dbReference type="Gene3D" id="1.20.1280.50">
    <property type="match status" value="1"/>
</dbReference>
<dbReference type="CDD" id="cd09917">
    <property type="entry name" value="F-box_SF"/>
    <property type="match status" value="1"/>
</dbReference>
<dbReference type="STRING" id="149040.A0A132B836"/>
<dbReference type="SUPFAM" id="SSF81383">
    <property type="entry name" value="F-box domain"/>
    <property type="match status" value="1"/>
</dbReference>
<evidence type="ECO:0000313" key="3">
    <source>
        <dbReference type="Proteomes" id="UP000070700"/>
    </source>
</evidence>
<protein>
    <recommendedName>
        <fullName evidence="4">F-box domain-containing protein</fullName>
    </recommendedName>
</protein>
<feature type="region of interest" description="Disordered" evidence="1">
    <location>
        <begin position="551"/>
        <end position="571"/>
    </location>
</feature>
<dbReference type="KEGG" id="psco:LY89DRAFT_690997"/>
<reference evidence="2 3" key="1">
    <citation type="submission" date="2015-10" db="EMBL/GenBank/DDBJ databases">
        <title>Full genome of DAOMC 229536 Phialocephala scopiformis, a fungal endophyte of spruce producing the potent anti-insectan compound rugulosin.</title>
        <authorList>
            <consortium name="DOE Joint Genome Institute"/>
            <person name="Walker A.K."/>
            <person name="Frasz S.L."/>
            <person name="Seifert K.A."/>
            <person name="Miller J.D."/>
            <person name="Mondo S.J."/>
            <person name="Labutti K."/>
            <person name="Lipzen A."/>
            <person name="Dockter R."/>
            <person name="Kennedy M."/>
            <person name="Grigoriev I.V."/>
            <person name="Spatafora J.W."/>
        </authorList>
    </citation>
    <scope>NUCLEOTIDE SEQUENCE [LARGE SCALE GENOMIC DNA]</scope>
    <source>
        <strain evidence="2 3">CBS 120377</strain>
    </source>
</reference>
<proteinExistence type="predicted"/>
<keyword evidence="3" id="KW-1185">Reference proteome</keyword>
<evidence type="ECO:0000313" key="2">
    <source>
        <dbReference type="EMBL" id="KUJ08562.1"/>
    </source>
</evidence>
<gene>
    <name evidence="2" type="ORF">LY89DRAFT_690997</name>
</gene>
<dbReference type="RefSeq" id="XP_018062917.1">
    <property type="nucleotide sequence ID" value="XM_018216206.1"/>
</dbReference>
<organism evidence="2 3">
    <name type="scientific">Mollisia scopiformis</name>
    <name type="common">Conifer needle endophyte fungus</name>
    <name type="synonym">Phialocephala scopiformis</name>
    <dbReference type="NCBI Taxonomy" id="149040"/>
    <lineage>
        <taxon>Eukaryota</taxon>
        <taxon>Fungi</taxon>
        <taxon>Dikarya</taxon>
        <taxon>Ascomycota</taxon>
        <taxon>Pezizomycotina</taxon>
        <taxon>Leotiomycetes</taxon>
        <taxon>Helotiales</taxon>
        <taxon>Mollisiaceae</taxon>
        <taxon>Mollisia</taxon>
    </lineage>
</organism>
<dbReference type="GeneID" id="28825932"/>
<dbReference type="InParanoid" id="A0A132B836"/>
<dbReference type="OrthoDB" id="5295250at2759"/>
<accession>A0A132B836</accession>
<evidence type="ECO:0008006" key="4">
    <source>
        <dbReference type="Google" id="ProtNLM"/>
    </source>
</evidence>
<dbReference type="EMBL" id="KQ947435">
    <property type="protein sequence ID" value="KUJ08562.1"/>
    <property type="molecule type" value="Genomic_DNA"/>
</dbReference>
<name>A0A132B836_MOLSC</name>
<dbReference type="Proteomes" id="UP000070700">
    <property type="component" value="Unassembled WGS sequence"/>
</dbReference>
<dbReference type="AlphaFoldDB" id="A0A132B836"/>
<evidence type="ECO:0000256" key="1">
    <source>
        <dbReference type="SAM" id="MobiDB-lite"/>
    </source>
</evidence>